<feature type="transmembrane region" description="Helical" evidence="1">
    <location>
        <begin position="20"/>
        <end position="41"/>
    </location>
</feature>
<gene>
    <name evidence="2" type="ORF">EW146_g4056</name>
</gene>
<proteinExistence type="predicted"/>
<keyword evidence="1" id="KW-0472">Membrane</keyword>
<sequence>MSDYTPIVTPYVHDLTEPVLIGTILNSTLFGVLAVQIYLYYVGYTKDRWQLKALVYGLFVWILVQKILLVQFAFNLLGSGWGDPRKLTVGVTWFSGPIMDGIASVAVLCAILLAFDQVWFSYIPMVNLGTMYANSLMVLFNSRRRSTVNDHVHAAYGWDDELNIDAVSAPIEFSDRIAEDGTRSRVQVLVPAQPLPSTTVEISVEVCQEMHLGVSFANSIDASRVLDLKAEHNV</sequence>
<feature type="transmembrane region" description="Helical" evidence="1">
    <location>
        <begin position="94"/>
        <end position="115"/>
    </location>
</feature>
<feature type="transmembrane region" description="Helical" evidence="1">
    <location>
        <begin position="122"/>
        <end position="140"/>
    </location>
</feature>
<protein>
    <submittedName>
        <fullName evidence="2">Uncharacterized protein</fullName>
    </submittedName>
</protein>
<organism evidence="2 3">
    <name type="scientific">Bondarzewia mesenterica</name>
    <dbReference type="NCBI Taxonomy" id="1095465"/>
    <lineage>
        <taxon>Eukaryota</taxon>
        <taxon>Fungi</taxon>
        <taxon>Dikarya</taxon>
        <taxon>Basidiomycota</taxon>
        <taxon>Agaricomycotina</taxon>
        <taxon>Agaricomycetes</taxon>
        <taxon>Russulales</taxon>
        <taxon>Bondarzewiaceae</taxon>
        <taxon>Bondarzewia</taxon>
    </lineage>
</organism>
<evidence type="ECO:0000256" key="1">
    <source>
        <dbReference type="SAM" id="Phobius"/>
    </source>
</evidence>
<dbReference type="PANTHER" id="PTHR40465:SF1">
    <property type="entry name" value="DUF6534 DOMAIN-CONTAINING PROTEIN"/>
    <property type="match status" value="1"/>
</dbReference>
<keyword evidence="1" id="KW-0812">Transmembrane</keyword>
<name>A0A4S4LW66_9AGAM</name>
<accession>A0A4S4LW66</accession>
<reference evidence="2 3" key="1">
    <citation type="submission" date="2019-02" db="EMBL/GenBank/DDBJ databases">
        <title>Genome sequencing of the rare red list fungi Bondarzewia mesenterica.</title>
        <authorList>
            <person name="Buettner E."/>
            <person name="Kellner H."/>
        </authorList>
    </citation>
    <scope>NUCLEOTIDE SEQUENCE [LARGE SCALE GENOMIC DNA]</scope>
    <source>
        <strain evidence="2 3">DSM 108281</strain>
    </source>
</reference>
<keyword evidence="3" id="KW-1185">Reference proteome</keyword>
<evidence type="ECO:0000313" key="2">
    <source>
        <dbReference type="EMBL" id="THH16595.1"/>
    </source>
</evidence>
<feature type="transmembrane region" description="Helical" evidence="1">
    <location>
        <begin position="53"/>
        <end position="74"/>
    </location>
</feature>
<dbReference type="EMBL" id="SGPL01000150">
    <property type="protein sequence ID" value="THH16595.1"/>
    <property type="molecule type" value="Genomic_DNA"/>
</dbReference>
<dbReference type="Proteomes" id="UP000310158">
    <property type="component" value="Unassembled WGS sequence"/>
</dbReference>
<keyword evidence="1" id="KW-1133">Transmembrane helix</keyword>
<comment type="caution">
    <text evidence="2">The sequence shown here is derived from an EMBL/GenBank/DDBJ whole genome shotgun (WGS) entry which is preliminary data.</text>
</comment>
<dbReference type="AlphaFoldDB" id="A0A4S4LW66"/>
<dbReference type="PANTHER" id="PTHR40465">
    <property type="entry name" value="CHROMOSOME 1, WHOLE GENOME SHOTGUN SEQUENCE"/>
    <property type="match status" value="1"/>
</dbReference>
<evidence type="ECO:0000313" key="3">
    <source>
        <dbReference type="Proteomes" id="UP000310158"/>
    </source>
</evidence>
<dbReference type="OrthoDB" id="3223377at2759"/>